<organism evidence="1 2">
    <name type="scientific">Saonia flava</name>
    <dbReference type="NCBI Taxonomy" id="523696"/>
    <lineage>
        <taxon>Bacteria</taxon>
        <taxon>Pseudomonadati</taxon>
        <taxon>Bacteroidota</taxon>
        <taxon>Flavobacteriia</taxon>
        <taxon>Flavobacteriales</taxon>
        <taxon>Flavobacteriaceae</taxon>
        <taxon>Saonia</taxon>
    </lineage>
</organism>
<dbReference type="EMBL" id="JAATJJ010000002">
    <property type="protein sequence ID" value="NJB72602.1"/>
    <property type="molecule type" value="Genomic_DNA"/>
</dbReference>
<dbReference type="Pfam" id="PF05960">
    <property type="entry name" value="DUF885"/>
    <property type="match status" value="1"/>
</dbReference>
<keyword evidence="2" id="KW-1185">Reference proteome</keyword>
<dbReference type="RefSeq" id="WP_167965792.1">
    <property type="nucleotide sequence ID" value="NZ_JAATJJ010000002.1"/>
</dbReference>
<dbReference type="InterPro" id="IPR010281">
    <property type="entry name" value="DUF885"/>
</dbReference>
<evidence type="ECO:0000313" key="1">
    <source>
        <dbReference type="EMBL" id="NJB72602.1"/>
    </source>
</evidence>
<sequence>MKLRLLLLTLIVLILSCKEEKSTTKEDATIVLDSLFEAFHKFKLEINPLEATRAGDSSYNDYLPNYISDAHQQKLLEKYTQFLSRIDDLDQAQLSQSQLMSLKAMKWDCEIKKEGLTNNLVTIASPMFDLPNFELMPINQIFSFHLEMGLLGSGNGAQPFKTFEDYKNWLKRLKDYIEWMETAIVNMEEGIEKEVVMPKVIIKRLIDQLDGYLPENIEDHLFYGPIKLLPDDFSEDDKKSLDTAFREMITAKMNPVHKKLKQFLIEKYLPAGTETSGIGALPNGQETYQYLIKYHTTTNMTPKEIHELGLTEVERISAEMEKVKEQVGFKGELKAFFDFVRNSPEQMPFTEPEQVIANFNAIHETMKDNLDKLFDLKPKAGFKVRRVEAFREKSASAEYFAGSKDGSRPGTFYVPIPDVENYNKFQDESLFLHEAIPGHHYQLSLQQENESLPAFQHAEGMGVFVEGWALYSESLGKELGLYTDPYQYFGMLSAEMHRAIRLVVDSGMHALGWSREQAIQYSLDHEAESEAGITSEIERYMVGPGQALSYKMGQLKIRELRDRAKEALGDDFSIKEFHNQVLNSGSLPLVLLEEKINNWIEKTSRNE</sequence>
<dbReference type="PROSITE" id="PS51257">
    <property type="entry name" value="PROKAR_LIPOPROTEIN"/>
    <property type="match status" value="1"/>
</dbReference>
<reference evidence="1 2" key="1">
    <citation type="submission" date="2020-03" db="EMBL/GenBank/DDBJ databases">
        <title>Genomic Encyclopedia of Type Strains, Phase IV (KMG-IV): sequencing the most valuable type-strain genomes for metagenomic binning, comparative biology and taxonomic classification.</title>
        <authorList>
            <person name="Goeker M."/>
        </authorList>
    </citation>
    <scope>NUCLEOTIDE SEQUENCE [LARGE SCALE GENOMIC DNA]</scope>
    <source>
        <strain evidence="1 2">DSM 29762</strain>
    </source>
</reference>
<dbReference type="PANTHER" id="PTHR33361">
    <property type="entry name" value="GLR0591 PROTEIN"/>
    <property type="match status" value="1"/>
</dbReference>
<comment type="caution">
    <text evidence="1">The sequence shown here is derived from an EMBL/GenBank/DDBJ whole genome shotgun (WGS) entry which is preliminary data.</text>
</comment>
<protein>
    <submittedName>
        <fullName evidence="1">Uncharacterized protein (DUF885 family)</fullName>
    </submittedName>
</protein>
<dbReference type="Proteomes" id="UP000590442">
    <property type="component" value="Unassembled WGS sequence"/>
</dbReference>
<proteinExistence type="predicted"/>
<evidence type="ECO:0000313" key="2">
    <source>
        <dbReference type="Proteomes" id="UP000590442"/>
    </source>
</evidence>
<dbReference type="PANTHER" id="PTHR33361:SF16">
    <property type="entry name" value="DUF885 DOMAIN-CONTAINING PROTEIN"/>
    <property type="match status" value="1"/>
</dbReference>
<gene>
    <name evidence="1" type="ORF">GGR42_003093</name>
</gene>
<dbReference type="AlphaFoldDB" id="A0A846R0X1"/>
<accession>A0A846R0X1</accession>
<name>A0A846R0X1_9FLAO</name>